<keyword evidence="2" id="KW-1185">Reference proteome</keyword>
<dbReference type="OrthoDB" id="1163887at2"/>
<organism evidence="1 2">
    <name type="scientific">Aquimarina atlantica</name>
    <dbReference type="NCBI Taxonomy" id="1317122"/>
    <lineage>
        <taxon>Bacteria</taxon>
        <taxon>Pseudomonadati</taxon>
        <taxon>Bacteroidota</taxon>
        <taxon>Flavobacteriia</taxon>
        <taxon>Flavobacteriales</taxon>
        <taxon>Flavobacteriaceae</taxon>
        <taxon>Aquimarina</taxon>
    </lineage>
</organism>
<dbReference type="EMBL" id="AQRA01000008">
    <property type="protein sequence ID" value="EZH72471.1"/>
    <property type="molecule type" value="Genomic_DNA"/>
</dbReference>
<dbReference type="eggNOG" id="ENOG5030090">
    <property type="taxonomic scope" value="Bacteria"/>
</dbReference>
<dbReference type="RefSeq" id="WP_034245051.1">
    <property type="nucleotide sequence ID" value="NZ_AQRA01000008.1"/>
</dbReference>
<gene>
    <name evidence="1" type="ORF">ATO12_23780</name>
</gene>
<accession>A0A023BR60</accession>
<name>A0A023BR60_9FLAO</name>
<dbReference type="STRING" id="1317122.ATO12_23780"/>
<dbReference type="AlphaFoldDB" id="A0A023BR60"/>
<evidence type="ECO:0000313" key="2">
    <source>
        <dbReference type="Proteomes" id="UP000023541"/>
    </source>
</evidence>
<comment type="caution">
    <text evidence="1">The sequence shown here is derived from an EMBL/GenBank/DDBJ whole genome shotgun (WGS) entry which is preliminary data.</text>
</comment>
<evidence type="ECO:0000313" key="1">
    <source>
        <dbReference type="EMBL" id="EZH72471.1"/>
    </source>
</evidence>
<protein>
    <submittedName>
        <fullName evidence="1">Uncharacterized protein</fullName>
    </submittedName>
</protein>
<reference evidence="1 2" key="1">
    <citation type="submission" date="2014-04" db="EMBL/GenBank/DDBJ databases">
        <title>Aquimarina sp. 22II-S11-z7 Genome Sequencing.</title>
        <authorList>
            <person name="Lai Q."/>
        </authorList>
    </citation>
    <scope>NUCLEOTIDE SEQUENCE [LARGE SCALE GENOMIC DNA]</scope>
    <source>
        <strain evidence="1 2">22II-S11-z7</strain>
    </source>
</reference>
<proteinExistence type="predicted"/>
<dbReference type="Proteomes" id="UP000023541">
    <property type="component" value="Unassembled WGS sequence"/>
</dbReference>
<sequence length="59" mass="6634">MKRIIVDVEKDKLPFILELLEQFDFVSVLADASDDDQGMYDSIVSLQKGVGIPRGESFD</sequence>